<reference evidence="1" key="1">
    <citation type="submission" date="2020-06" db="EMBL/GenBank/DDBJ databases">
        <authorList>
            <person name="Li T."/>
            <person name="Hu X."/>
            <person name="Zhang T."/>
            <person name="Song X."/>
            <person name="Zhang H."/>
            <person name="Dai N."/>
            <person name="Sheng W."/>
            <person name="Hou X."/>
            <person name="Wei L."/>
        </authorList>
    </citation>
    <scope>NUCLEOTIDE SEQUENCE</scope>
    <source>
        <strain evidence="1">K16</strain>
        <tissue evidence="1">Leaf</tissue>
    </source>
</reference>
<evidence type="ECO:0000313" key="2">
    <source>
        <dbReference type="Proteomes" id="UP001289374"/>
    </source>
</evidence>
<name>A0AAE1X7H1_9LAMI</name>
<proteinExistence type="predicted"/>
<sequence>MQGSESKDPIPTKRLKFRANRFTMINGELYRRTTEGPLLKCLGAEKAKYVANGQTEVSNRILLQHLETRLNGANGSWVKELPGVLWAYRITPRTTTGETLFCLVYGSKVVIPAEIGEETTRVAQYDPVGNEQARKFDLVTIEEIRNRAYAKILHYKGLMMKSYNSR</sequence>
<dbReference type="EMBL" id="JACGWL010000003">
    <property type="protein sequence ID" value="KAK4406616.1"/>
    <property type="molecule type" value="Genomic_DNA"/>
</dbReference>
<dbReference type="InterPro" id="IPR036397">
    <property type="entry name" value="RNaseH_sf"/>
</dbReference>
<dbReference type="Proteomes" id="UP001289374">
    <property type="component" value="Unassembled WGS sequence"/>
</dbReference>
<gene>
    <name evidence="1" type="ORF">Sango_0668100</name>
</gene>
<dbReference type="SUPFAM" id="SSF53098">
    <property type="entry name" value="Ribonuclease H-like"/>
    <property type="match status" value="1"/>
</dbReference>
<dbReference type="Gene3D" id="3.30.420.10">
    <property type="entry name" value="Ribonuclease H-like superfamily/Ribonuclease H"/>
    <property type="match status" value="1"/>
</dbReference>
<dbReference type="AlphaFoldDB" id="A0AAE1X7H1"/>
<dbReference type="PANTHER" id="PTHR48475">
    <property type="entry name" value="RIBONUCLEASE H"/>
    <property type="match status" value="1"/>
</dbReference>
<comment type="caution">
    <text evidence="1">The sequence shown here is derived from an EMBL/GenBank/DDBJ whole genome shotgun (WGS) entry which is preliminary data.</text>
</comment>
<keyword evidence="2" id="KW-1185">Reference proteome</keyword>
<accession>A0AAE1X7H1</accession>
<dbReference type="InterPro" id="IPR012337">
    <property type="entry name" value="RNaseH-like_sf"/>
</dbReference>
<dbReference type="GO" id="GO:0003676">
    <property type="term" value="F:nucleic acid binding"/>
    <property type="evidence" value="ECO:0007669"/>
    <property type="project" value="InterPro"/>
</dbReference>
<reference evidence="1" key="2">
    <citation type="journal article" date="2024" name="Plant">
        <title>Genomic evolution and insights into agronomic trait innovations of Sesamum species.</title>
        <authorList>
            <person name="Miao H."/>
            <person name="Wang L."/>
            <person name="Qu L."/>
            <person name="Liu H."/>
            <person name="Sun Y."/>
            <person name="Le M."/>
            <person name="Wang Q."/>
            <person name="Wei S."/>
            <person name="Zheng Y."/>
            <person name="Lin W."/>
            <person name="Duan Y."/>
            <person name="Cao H."/>
            <person name="Xiong S."/>
            <person name="Wang X."/>
            <person name="Wei L."/>
            <person name="Li C."/>
            <person name="Ma Q."/>
            <person name="Ju M."/>
            <person name="Zhao R."/>
            <person name="Li G."/>
            <person name="Mu C."/>
            <person name="Tian Q."/>
            <person name="Mei H."/>
            <person name="Zhang T."/>
            <person name="Gao T."/>
            <person name="Zhang H."/>
        </authorList>
    </citation>
    <scope>NUCLEOTIDE SEQUENCE</scope>
    <source>
        <strain evidence="1">K16</strain>
    </source>
</reference>
<organism evidence="1 2">
    <name type="scientific">Sesamum angolense</name>
    <dbReference type="NCBI Taxonomy" id="2727404"/>
    <lineage>
        <taxon>Eukaryota</taxon>
        <taxon>Viridiplantae</taxon>
        <taxon>Streptophyta</taxon>
        <taxon>Embryophyta</taxon>
        <taxon>Tracheophyta</taxon>
        <taxon>Spermatophyta</taxon>
        <taxon>Magnoliopsida</taxon>
        <taxon>eudicotyledons</taxon>
        <taxon>Gunneridae</taxon>
        <taxon>Pentapetalae</taxon>
        <taxon>asterids</taxon>
        <taxon>lamiids</taxon>
        <taxon>Lamiales</taxon>
        <taxon>Pedaliaceae</taxon>
        <taxon>Sesamum</taxon>
    </lineage>
</organism>
<evidence type="ECO:0000313" key="1">
    <source>
        <dbReference type="EMBL" id="KAK4406616.1"/>
    </source>
</evidence>
<protein>
    <submittedName>
        <fullName evidence="1">Uncharacterized protein</fullName>
    </submittedName>
</protein>
<dbReference type="PANTHER" id="PTHR48475:SF2">
    <property type="entry name" value="RIBONUCLEASE H"/>
    <property type="match status" value="1"/>
</dbReference>